<name>A0AAE4VC09_MYCFO</name>
<dbReference type="RefSeq" id="WP_317722250.1">
    <property type="nucleotide sequence ID" value="NZ_JAWLVK010000015.1"/>
</dbReference>
<feature type="compositionally biased region" description="Basic and acidic residues" evidence="1">
    <location>
        <begin position="71"/>
        <end position="82"/>
    </location>
</feature>
<accession>A0AAE4VC09</accession>
<feature type="region of interest" description="Disordered" evidence="1">
    <location>
        <begin position="59"/>
        <end position="82"/>
    </location>
</feature>
<reference evidence="2" key="1">
    <citation type="submission" date="2023-10" db="EMBL/GenBank/DDBJ databases">
        <title>Mycolicibacterium fortuitum clinical isolates causing pulmonary infections in humans.</title>
        <authorList>
            <person name="Mejia-Ponce P.M."/>
            <person name="Zenteno-Cuevas R."/>
            <person name="Licona-Cassani C."/>
        </authorList>
    </citation>
    <scope>NUCLEOTIDE SEQUENCE</scope>
    <source>
        <strain evidence="2">M8</strain>
    </source>
</reference>
<organism evidence="2 3">
    <name type="scientific">Mycolicibacterium fortuitum</name>
    <name type="common">Mycobacterium fortuitum</name>
    <dbReference type="NCBI Taxonomy" id="1766"/>
    <lineage>
        <taxon>Bacteria</taxon>
        <taxon>Bacillati</taxon>
        <taxon>Actinomycetota</taxon>
        <taxon>Actinomycetes</taxon>
        <taxon>Mycobacteriales</taxon>
        <taxon>Mycobacteriaceae</taxon>
        <taxon>Mycolicibacterium</taxon>
    </lineage>
</organism>
<evidence type="ECO:0000313" key="2">
    <source>
        <dbReference type="EMBL" id="MDV7292022.1"/>
    </source>
</evidence>
<sequence length="82" mass="9144">MRFKGDKADAIRVGEVMGPGADGLYRQVTDAWFDEEEGYTYVEAEIVQMAPPGENLRYYGSVDPDAGPPPVRERIPDKVTPR</sequence>
<protein>
    <submittedName>
        <fullName evidence="2">Uncharacterized protein</fullName>
    </submittedName>
</protein>
<dbReference type="EMBL" id="JAWLVV010000015">
    <property type="protein sequence ID" value="MDV7292022.1"/>
    <property type="molecule type" value="Genomic_DNA"/>
</dbReference>
<evidence type="ECO:0000256" key="1">
    <source>
        <dbReference type="SAM" id="MobiDB-lite"/>
    </source>
</evidence>
<gene>
    <name evidence="2" type="ORF">R4485_17790</name>
</gene>
<evidence type="ECO:0000313" key="3">
    <source>
        <dbReference type="Proteomes" id="UP001186041"/>
    </source>
</evidence>
<dbReference type="Proteomes" id="UP001186041">
    <property type="component" value="Unassembled WGS sequence"/>
</dbReference>
<dbReference type="AlphaFoldDB" id="A0AAE4VC09"/>
<comment type="caution">
    <text evidence="2">The sequence shown here is derived from an EMBL/GenBank/DDBJ whole genome shotgun (WGS) entry which is preliminary data.</text>
</comment>
<proteinExistence type="predicted"/>